<keyword evidence="3" id="KW-0998">Cell outer membrane</keyword>
<dbReference type="RefSeq" id="WP_373654846.1">
    <property type="nucleotide sequence ID" value="NZ_JBGUAW010000002.1"/>
</dbReference>
<dbReference type="InterPro" id="IPR006664">
    <property type="entry name" value="OMP_bac"/>
</dbReference>
<evidence type="ECO:0000256" key="2">
    <source>
        <dbReference type="ARBA" id="ARBA00023136"/>
    </source>
</evidence>
<gene>
    <name evidence="7" type="ORF">ACERLL_03925</name>
</gene>
<dbReference type="PANTHER" id="PTHR30329:SF21">
    <property type="entry name" value="LIPOPROTEIN YIAD-RELATED"/>
    <property type="match status" value="1"/>
</dbReference>
<keyword evidence="5" id="KW-0732">Signal</keyword>
<dbReference type="SUPFAM" id="SSF103088">
    <property type="entry name" value="OmpA-like"/>
    <property type="match status" value="1"/>
</dbReference>
<name>A0ABV4TTW2_9GAMM</name>
<feature type="signal peptide" evidence="5">
    <location>
        <begin position="1"/>
        <end position="23"/>
    </location>
</feature>
<dbReference type="PROSITE" id="PS51257">
    <property type="entry name" value="PROKAR_LIPOPROTEIN"/>
    <property type="match status" value="1"/>
</dbReference>
<dbReference type="PANTHER" id="PTHR30329">
    <property type="entry name" value="STATOR ELEMENT OF FLAGELLAR MOTOR COMPLEX"/>
    <property type="match status" value="1"/>
</dbReference>
<dbReference type="PROSITE" id="PS01068">
    <property type="entry name" value="OMPA_1"/>
    <property type="match status" value="1"/>
</dbReference>
<comment type="subcellular location">
    <subcellularLocation>
        <location evidence="1">Cell outer membrane</location>
    </subcellularLocation>
</comment>
<dbReference type="PROSITE" id="PS51123">
    <property type="entry name" value="OMPA_2"/>
    <property type="match status" value="1"/>
</dbReference>
<reference evidence="7 8" key="1">
    <citation type="submission" date="2024-08" db="EMBL/GenBank/DDBJ databases">
        <title>Whole-genome sequencing of halo(alkali)philic microorganisms from hypersaline lakes.</title>
        <authorList>
            <person name="Sorokin D.Y."/>
            <person name="Merkel A.Y."/>
            <person name="Messina E."/>
            <person name="Yakimov M."/>
        </authorList>
    </citation>
    <scope>NUCLEOTIDE SEQUENCE [LARGE SCALE GENOMIC DNA]</scope>
    <source>
        <strain evidence="7 8">Cl-TMA</strain>
    </source>
</reference>
<dbReference type="InterPro" id="IPR027367">
    <property type="entry name" value="Gly-zipper_YMGG"/>
</dbReference>
<evidence type="ECO:0000256" key="3">
    <source>
        <dbReference type="ARBA" id="ARBA00023237"/>
    </source>
</evidence>
<dbReference type="PRINTS" id="PR01021">
    <property type="entry name" value="OMPADOMAIN"/>
</dbReference>
<dbReference type="Gene3D" id="3.30.1330.60">
    <property type="entry name" value="OmpA-like domain"/>
    <property type="match status" value="1"/>
</dbReference>
<protein>
    <submittedName>
        <fullName evidence="7">OmpA family protein</fullName>
    </submittedName>
</protein>
<dbReference type="InterPro" id="IPR050330">
    <property type="entry name" value="Bact_OuterMem_StrucFunc"/>
</dbReference>
<keyword evidence="2 4" id="KW-0472">Membrane</keyword>
<keyword evidence="8" id="KW-1185">Reference proteome</keyword>
<sequence>MRKLTALGLVAALFLTSCTTTNPYTGEEETSKATKGAAIGAATGAVAGLITGGHGAKRALIGAGIGALAGGAVGGYMDQQEAELRKELQGTGVGVTRQGDRLVLDMPSNVTFQHDSADLNARFFDVLNNVAKVLQEYEKTVIHVAGYTDSTGSEGYNQRLSERRAEAVASYLRAQGILEERIVTRGYGETHFVADNSTPQGRAQNRRVELTLEPVTR</sequence>
<dbReference type="InterPro" id="IPR036737">
    <property type="entry name" value="OmpA-like_sf"/>
</dbReference>
<feature type="chain" id="PRO_5046908763" evidence="5">
    <location>
        <begin position="24"/>
        <end position="217"/>
    </location>
</feature>
<dbReference type="PRINTS" id="PR01023">
    <property type="entry name" value="NAFLGMOTY"/>
</dbReference>
<dbReference type="CDD" id="cd07185">
    <property type="entry name" value="OmpA_C-like"/>
    <property type="match status" value="1"/>
</dbReference>
<proteinExistence type="predicted"/>
<dbReference type="Proteomes" id="UP001575181">
    <property type="component" value="Unassembled WGS sequence"/>
</dbReference>
<dbReference type="EMBL" id="JBGUAW010000002">
    <property type="protein sequence ID" value="MFA9459968.1"/>
    <property type="molecule type" value="Genomic_DNA"/>
</dbReference>
<evidence type="ECO:0000256" key="5">
    <source>
        <dbReference type="SAM" id="SignalP"/>
    </source>
</evidence>
<evidence type="ECO:0000313" key="7">
    <source>
        <dbReference type="EMBL" id="MFA9459968.1"/>
    </source>
</evidence>
<feature type="domain" description="OmpA-like" evidence="6">
    <location>
        <begin position="99"/>
        <end position="216"/>
    </location>
</feature>
<dbReference type="InterPro" id="IPR006690">
    <property type="entry name" value="OMPA-like_CS"/>
</dbReference>
<evidence type="ECO:0000259" key="6">
    <source>
        <dbReference type="PROSITE" id="PS51123"/>
    </source>
</evidence>
<dbReference type="Pfam" id="PF13441">
    <property type="entry name" value="Gly-zipper_YMGG"/>
    <property type="match status" value="1"/>
</dbReference>
<accession>A0ABV4TTW2</accession>
<evidence type="ECO:0000256" key="4">
    <source>
        <dbReference type="PROSITE-ProRule" id="PRU00473"/>
    </source>
</evidence>
<organism evidence="7 8">
    <name type="scientific">Thiohalorhabdus methylotrophus</name>
    <dbReference type="NCBI Taxonomy" id="3242694"/>
    <lineage>
        <taxon>Bacteria</taxon>
        <taxon>Pseudomonadati</taxon>
        <taxon>Pseudomonadota</taxon>
        <taxon>Gammaproteobacteria</taxon>
        <taxon>Thiohalorhabdales</taxon>
        <taxon>Thiohalorhabdaceae</taxon>
        <taxon>Thiohalorhabdus</taxon>
    </lineage>
</organism>
<evidence type="ECO:0000313" key="8">
    <source>
        <dbReference type="Proteomes" id="UP001575181"/>
    </source>
</evidence>
<dbReference type="Pfam" id="PF00691">
    <property type="entry name" value="OmpA"/>
    <property type="match status" value="1"/>
</dbReference>
<evidence type="ECO:0000256" key="1">
    <source>
        <dbReference type="ARBA" id="ARBA00004442"/>
    </source>
</evidence>
<comment type="caution">
    <text evidence="7">The sequence shown here is derived from an EMBL/GenBank/DDBJ whole genome shotgun (WGS) entry which is preliminary data.</text>
</comment>
<dbReference type="InterPro" id="IPR006665">
    <property type="entry name" value="OmpA-like"/>
</dbReference>